<keyword evidence="2" id="KW-0450">Lipoyl</keyword>
<dbReference type="PROSITE" id="PS00189">
    <property type="entry name" value="LIPOYL"/>
    <property type="match status" value="1"/>
</dbReference>
<protein>
    <submittedName>
        <fullName evidence="4">Acetoin dehydrogenase dihydrolipoyllysine-residue acetyltransferase subunit</fullName>
    </submittedName>
</protein>
<comment type="caution">
    <text evidence="4">The sequence shown here is derived from an EMBL/GenBank/DDBJ whole genome shotgun (WGS) entry which is preliminary data.</text>
</comment>
<proteinExistence type="predicted"/>
<dbReference type="InterPro" id="IPR000089">
    <property type="entry name" value="Biotin_lipoyl"/>
</dbReference>
<dbReference type="PROSITE" id="PS50968">
    <property type="entry name" value="BIOTINYL_LIPOYL"/>
    <property type="match status" value="1"/>
</dbReference>
<accession>A0A6I5RQA3</accession>
<dbReference type="RefSeq" id="WP_163934958.1">
    <property type="nucleotide sequence ID" value="NZ_BMQU01000006.1"/>
</dbReference>
<dbReference type="PANTHER" id="PTHR46438:SF11">
    <property type="entry name" value="LIPASE-RELATED"/>
    <property type="match status" value="1"/>
</dbReference>
<dbReference type="InterPro" id="IPR003016">
    <property type="entry name" value="2-oxoA_DH_lipoyl-BS"/>
</dbReference>
<reference evidence="4 5" key="1">
    <citation type="submission" date="2020-02" db="EMBL/GenBank/DDBJ databases">
        <title>Broccoli isolated Pseudomonas sp.</title>
        <authorList>
            <person name="Fujikawa T."/>
            <person name="Sawada H."/>
        </authorList>
    </citation>
    <scope>NUCLEOTIDE SEQUENCE [LARGE SCALE GENOMIC DNA]</scope>
    <source>
        <strain evidence="4 5">JCM 32154</strain>
    </source>
</reference>
<dbReference type="PANTHER" id="PTHR46438">
    <property type="entry name" value="ALPHA/BETA-HYDROLASES SUPERFAMILY PROTEIN"/>
    <property type="match status" value="1"/>
</dbReference>
<dbReference type="Gene3D" id="2.40.50.100">
    <property type="match status" value="1"/>
</dbReference>
<dbReference type="CDD" id="cd06849">
    <property type="entry name" value="lipoyl_domain"/>
    <property type="match status" value="1"/>
</dbReference>
<dbReference type="Gene3D" id="3.40.50.1820">
    <property type="entry name" value="alpha/beta hydrolase"/>
    <property type="match status" value="1"/>
</dbReference>
<gene>
    <name evidence="4" type="ORF">G3O07_08995</name>
</gene>
<dbReference type="SUPFAM" id="SSF53474">
    <property type="entry name" value="alpha/beta-Hydrolases"/>
    <property type="match status" value="1"/>
</dbReference>
<keyword evidence="4" id="KW-0808">Transferase</keyword>
<dbReference type="InterPro" id="IPR011053">
    <property type="entry name" value="Single_hybrid_motif"/>
</dbReference>
<dbReference type="Pfam" id="PF00561">
    <property type="entry name" value="Abhydrolase_1"/>
    <property type="match status" value="1"/>
</dbReference>
<evidence type="ECO:0000259" key="3">
    <source>
        <dbReference type="PROSITE" id="PS50968"/>
    </source>
</evidence>
<dbReference type="AlphaFoldDB" id="A0A6I5RQA3"/>
<organism evidence="4 5">
    <name type="scientific">Pseudomonas laurentiana</name>
    <dbReference type="NCBI Taxonomy" id="2364649"/>
    <lineage>
        <taxon>Bacteria</taxon>
        <taxon>Pseudomonadati</taxon>
        <taxon>Pseudomonadota</taxon>
        <taxon>Gammaproteobacteria</taxon>
        <taxon>Pseudomonadales</taxon>
        <taxon>Pseudomonadaceae</taxon>
        <taxon>Pseudomonas</taxon>
    </lineage>
</organism>
<dbReference type="Pfam" id="PF00364">
    <property type="entry name" value="Biotin_lipoyl"/>
    <property type="match status" value="1"/>
</dbReference>
<keyword evidence="5" id="KW-1185">Reference proteome</keyword>
<evidence type="ECO:0000313" key="4">
    <source>
        <dbReference type="EMBL" id="NES09841.1"/>
    </source>
</evidence>
<dbReference type="InterPro" id="IPR029058">
    <property type="entry name" value="AB_hydrolase_fold"/>
</dbReference>
<dbReference type="SUPFAM" id="SSF51230">
    <property type="entry name" value="Single hybrid motif"/>
    <property type="match status" value="1"/>
</dbReference>
<feature type="domain" description="Lipoyl-binding" evidence="3">
    <location>
        <begin position="4"/>
        <end position="79"/>
    </location>
</feature>
<dbReference type="InterPro" id="IPR000073">
    <property type="entry name" value="AB_hydrolase_1"/>
</dbReference>
<comment type="cofactor">
    <cofactor evidence="1">
        <name>(R)-lipoate</name>
        <dbReference type="ChEBI" id="CHEBI:83088"/>
    </cofactor>
</comment>
<name>A0A6I5RQA3_9PSED</name>
<evidence type="ECO:0000256" key="2">
    <source>
        <dbReference type="ARBA" id="ARBA00022823"/>
    </source>
</evidence>
<dbReference type="PRINTS" id="PR00111">
    <property type="entry name" value="ABHYDROLASE"/>
</dbReference>
<evidence type="ECO:0000256" key="1">
    <source>
        <dbReference type="ARBA" id="ARBA00001938"/>
    </source>
</evidence>
<evidence type="ECO:0000313" key="5">
    <source>
        <dbReference type="Proteomes" id="UP000471751"/>
    </source>
</evidence>
<sequence length="373" mass="40397">MSQIHTLTMPKWGLSMTEGRVDAWLVEEGAQINKGDEVLDVETDKISSSVEAPFSGVLRRQIAKPDETLPVGALLAVVVEGEASDADIDQVVQRFQAEFIPGGDGEQDSGPTPQKIDLDGRTLRYFELGQGGTPLVLVHGFGGDLNNWLFNHPSLAAKRRVIALDLPGHGESGKTLQRGDLDELSQTVLALLDHLDIERVHLAGHSMGGAVALNLARLAPSRVHSLSLLASAGLGRDINADYLLGFVEAGNRNALKPQLVQLFSDPGLVTRQMLEDMLKFKRLEGVDSALRQLAQMICENGQQRHDLRAVVEQHPSLLLWGAEDAIIPATHVDGLPAQVKVLPGQGHMLQMEAAEEVNQCLLAFLQSVEQSGR</sequence>
<dbReference type="GO" id="GO:0016740">
    <property type="term" value="F:transferase activity"/>
    <property type="evidence" value="ECO:0007669"/>
    <property type="project" value="UniProtKB-KW"/>
</dbReference>
<dbReference type="EMBL" id="JAAHBT010000077">
    <property type="protein sequence ID" value="NES09841.1"/>
    <property type="molecule type" value="Genomic_DNA"/>
</dbReference>
<dbReference type="NCBIfam" id="NF011457">
    <property type="entry name" value="PRK14875.1"/>
    <property type="match status" value="1"/>
</dbReference>
<dbReference type="Proteomes" id="UP000471751">
    <property type="component" value="Unassembled WGS sequence"/>
</dbReference>